<evidence type="ECO:0000313" key="1">
    <source>
        <dbReference type="EMBL" id="SIS81399.1"/>
    </source>
</evidence>
<sequence length="32" mass="3579">MVRMAKGAKAGVMLVRRWMMFNVARPSRASAV</sequence>
<reference evidence="2" key="1">
    <citation type="submission" date="2017-01" db="EMBL/GenBank/DDBJ databases">
        <authorList>
            <person name="Varghese N."/>
            <person name="Submissions S."/>
        </authorList>
    </citation>
    <scope>NUCLEOTIDE SEQUENCE [LARGE SCALE GENOMIC DNA]</scope>
    <source>
        <strain evidence="2">DSM 16176</strain>
    </source>
</reference>
<dbReference type="AlphaFoldDB" id="A0A1N7M5X0"/>
<organism evidence="1 2">
    <name type="scientific">Alicyclobacillus vulcanalis</name>
    <dbReference type="NCBI Taxonomy" id="252246"/>
    <lineage>
        <taxon>Bacteria</taxon>
        <taxon>Bacillati</taxon>
        <taxon>Bacillota</taxon>
        <taxon>Bacilli</taxon>
        <taxon>Bacillales</taxon>
        <taxon>Alicyclobacillaceae</taxon>
        <taxon>Alicyclobacillus</taxon>
    </lineage>
</organism>
<keyword evidence="2" id="KW-1185">Reference proteome</keyword>
<proteinExistence type="predicted"/>
<name>A0A1N7M5X0_9BACL</name>
<protein>
    <submittedName>
        <fullName evidence="1">Uncharacterized protein</fullName>
    </submittedName>
</protein>
<dbReference type="STRING" id="252246.SAMN05421799_104245"/>
<dbReference type="Proteomes" id="UP000186156">
    <property type="component" value="Unassembled WGS sequence"/>
</dbReference>
<evidence type="ECO:0000313" key="2">
    <source>
        <dbReference type="Proteomes" id="UP000186156"/>
    </source>
</evidence>
<dbReference type="EMBL" id="FTOO01000004">
    <property type="protein sequence ID" value="SIS81399.1"/>
    <property type="molecule type" value="Genomic_DNA"/>
</dbReference>
<accession>A0A1N7M5X0</accession>
<gene>
    <name evidence="1" type="ORF">SAMN05421799_104245</name>
</gene>